<evidence type="ECO:0000313" key="3">
    <source>
        <dbReference type="EMBL" id="MCS3918246.1"/>
    </source>
</evidence>
<protein>
    <submittedName>
        <fullName evidence="3">Prepilin-type N-terminal cleavage/methylation domain-containing protein</fullName>
    </submittedName>
</protein>
<gene>
    <name evidence="3" type="ORF">M2350_000643</name>
</gene>
<dbReference type="RefSeq" id="WP_259093850.1">
    <property type="nucleotide sequence ID" value="NZ_CP130454.1"/>
</dbReference>
<name>A0ABT2EK23_9BACT</name>
<dbReference type="InterPro" id="IPR045584">
    <property type="entry name" value="Pilin-like"/>
</dbReference>
<dbReference type="EMBL" id="JANUCP010000001">
    <property type="protein sequence ID" value="MCS3918246.1"/>
    <property type="molecule type" value="Genomic_DNA"/>
</dbReference>
<dbReference type="PANTHER" id="PTHR30093">
    <property type="entry name" value="GENERAL SECRETION PATHWAY PROTEIN G"/>
    <property type="match status" value="1"/>
</dbReference>
<dbReference type="PRINTS" id="PR00813">
    <property type="entry name" value="BCTERIALGSPG"/>
</dbReference>
<comment type="caution">
    <text evidence="3">The sequence shown here is derived from an EMBL/GenBank/DDBJ whole genome shotgun (WGS) entry which is preliminary data.</text>
</comment>
<proteinExistence type="predicted"/>
<evidence type="ECO:0000256" key="1">
    <source>
        <dbReference type="ARBA" id="ARBA00022481"/>
    </source>
</evidence>
<accession>A0ABT2EK23</accession>
<dbReference type="Gene3D" id="3.30.700.10">
    <property type="entry name" value="Glycoprotein, Type 4 Pilin"/>
    <property type="match status" value="1"/>
</dbReference>
<dbReference type="InterPro" id="IPR000983">
    <property type="entry name" value="Bac_GSPG_pilin"/>
</dbReference>
<dbReference type="NCBIfam" id="TIGR02532">
    <property type="entry name" value="IV_pilin_GFxxxE"/>
    <property type="match status" value="1"/>
</dbReference>
<keyword evidence="2" id="KW-0472">Membrane</keyword>
<dbReference type="InterPro" id="IPR012902">
    <property type="entry name" value="N_methyl_site"/>
</dbReference>
<dbReference type="SUPFAM" id="SSF54523">
    <property type="entry name" value="Pili subunits"/>
    <property type="match status" value="1"/>
</dbReference>
<reference evidence="3 4" key="1">
    <citation type="submission" date="2022-08" db="EMBL/GenBank/DDBJ databases">
        <title>Bacterial and archaeal communities from various locations to study Microbial Dark Matter (Phase II).</title>
        <authorList>
            <person name="Stepanauskas R."/>
        </authorList>
    </citation>
    <scope>NUCLEOTIDE SEQUENCE [LARGE SCALE GENOMIC DNA]</scope>
    <source>
        <strain evidence="3 4">PD1</strain>
    </source>
</reference>
<evidence type="ECO:0000256" key="2">
    <source>
        <dbReference type="SAM" id="Phobius"/>
    </source>
</evidence>
<keyword evidence="1" id="KW-0488">Methylation</keyword>
<feature type="transmembrane region" description="Helical" evidence="2">
    <location>
        <begin position="7"/>
        <end position="29"/>
    </location>
</feature>
<dbReference type="Proteomes" id="UP001204798">
    <property type="component" value="Unassembled WGS sequence"/>
</dbReference>
<organism evidence="3 4">
    <name type="scientific">Candidatus Fervidibacter sacchari</name>
    <dbReference type="NCBI Taxonomy" id="1448929"/>
    <lineage>
        <taxon>Bacteria</taxon>
        <taxon>Candidatus Fervidibacterota</taxon>
        <taxon>Candidatus Fervidibacter</taxon>
    </lineage>
</organism>
<evidence type="ECO:0000313" key="4">
    <source>
        <dbReference type="Proteomes" id="UP001204798"/>
    </source>
</evidence>
<keyword evidence="2" id="KW-0812">Transmembrane</keyword>
<keyword evidence="4" id="KW-1185">Reference proteome</keyword>
<keyword evidence="2" id="KW-1133">Transmembrane helix</keyword>
<sequence>MRKGLTLMELLTVISILATLAALLFPVYINLRTRTDITICADQLRQIGIALKMYARDYGDDTPYGMPDALGSLFPDYLRSKDLLVCPTFRKAYPEFVEDMHQLVRDPKWFLPTINAWSSYFLMMPRYLDKSKSMWITFAEVYACRGDQIPVVFCDTHWRGCPSSNYNWEIAPKSYLVNCRALSNPDAPYVVLRWSGQVNFVRARSRSADVILLTY</sequence>